<dbReference type="PANTHER" id="PTHR10285">
    <property type="entry name" value="URIDINE KINASE"/>
    <property type="match status" value="1"/>
</dbReference>
<dbReference type="RefSeq" id="WP_130483329.1">
    <property type="nucleotide sequence ID" value="NZ_SGWV01000011.1"/>
</dbReference>
<dbReference type="AlphaFoldDB" id="A0A4Q7LFG1"/>
<dbReference type="EMBL" id="SGWV01000011">
    <property type="protein sequence ID" value="RZS52347.1"/>
    <property type="molecule type" value="Genomic_DNA"/>
</dbReference>
<dbReference type="InterPro" id="IPR027417">
    <property type="entry name" value="P-loop_NTPase"/>
</dbReference>
<evidence type="ECO:0000313" key="2">
    <source>
        <dbReference type="Proteomes" id="UP000293433"/>
    </source>
</evidence>
<proteinExistence type="predicted"/>
<dbReference type="SUPFAM" id="SSF52540">
    <property type="entry name" value="P-loop containing nucleoside triphosphate hydrolases"/>
    <property type="match status" value="1"/>
</dbReference>
<name>A0A4Q7LFG1_9BURK</name>
<reference evidence="1 2" key="1">
    <citation type="submission" date="2019-02" db="EMBL/GenBank/DDBJ databases">
        <title>Genomic Encyclopedia of Type Strains, Phase IV (KMG-IV): sequencing the most valuable type-strain genomes for metagenomic binning, comparative biology and taxonomic classification.</title>
        <authorList>
            <person name="Goeker M."/>
        </authorList>
    </citation>
    <scope>NUCLEOTIDE SEQUENCE [LARGE SCALE GENOMIC DNA]</scope>
    <source>
        <strain evidence="1 2">DSM 10617</strain>
    </source>
</reference>
<dbReference type="Proteomes" id="UP000293433">
    <property type="component" value="Unassembled WGS sequence"/>
</dbReference>
<organism evidence="1 2">
    <name type="scientific">Sphaerotilus mobilis</name>
    <dbReference type="NCBI Taxonomy" id="47994"/>
    <lineage>
        <taxon>Bacteria</taxon>
        <taxon>Pseudomonadati</taxon>
        <taxon>Pseudomonadota</taxon>
        <taxon>Betaproteobacteria</taxon>
        <taxon>Burkholderiales</taxon>
        <taxon>Sphaerotilaceae</taxon>
        <taxon>Sphaerotilus</taxon>
    </lineage>
</organism>
<protein>
    <recommendedName>
        <fullName evidence="3">Pantothenate kinase</fullName>
    </recommendedName>
</protein>
<dbReference type="NCBIfam" id="NF006743">
    <property type="entry name" value="PRK09270.1-2"/>
    <property type="match status" value="1"/>
</dbReference>
<comment type="caution">
    <text evidence="1">The sequence shown here is derived from an EMBL/GenBank/DDBJ whole genome shotgun (WGS) entry which is preliminary data.</text>
</comment>
<accession>A0A4Q7LFG1</accession>
<evidence type="ECO:0008006" key="3">
    <source>
        <dbReference type="Google" id="ProtNLM"/>
    </source>
</evidence>
<gene>
    <name evidence="1" type="ORF">EV685_3540</name>
</gene>
<dbReference type="Gene3D" id="3.40.50.300">
    <property type="entry name" value="P-loop containing nucleotide triphosphate hydrolases"/>
    <property type="match status" value="2"/>
</dbReference>
<evidence type="ECO:0000313" key="1">
    <source>
        <dbReference type="EMBL" id="RZS52347.1"/>
    </source>
</evidence>
<sequence>MSTTPTIPTLNLAEASARLATFLARGKRTLLGIVGPPGAGKSTLAEQLQALHPERSQIVPMDGYHLANVELARLGRAGRKGAPDTFDSHGYVALLHRLRDQGADEIVYAPTFRREIEEPIAGAIPIHPHAELLIAEGNYLAHDEGGWRHVAALMDEIWFVDVDPALRLQRLVARHMQFGRSEQQARDWVAVTDEPNARLIEATASRASFKVRVD</sequence>
<keyword evidence="2" id="KW-1185">Reference proteome</keyword>
<dbReference type="OrthoDB" id="1550976at2"/>